<protein>
    <submittedName>
        <fullName evidence="2">Uncharacterized protein</fullName>
    </submittedName>
</protein>
<dbReference type="Proteomes" id="UP001596270">
    <property type="component" value="Unassembled WGS sequence"/>
</dbReference>
<evidence type="ECO:0000256" key="1">
    <source>
        <dbReference type="SAM" id="Phobius"/>
    </source>
</evidence>
<comment type="caution">
    <text evidence="2">The sequence shown here is derived from an EMBL/GenBank/DDBJ whole genome shotgun (WGS) entry which is preliminary data.</text>
</comment>
<gene>
    <name evidence="2" type="ORF">ACFQND_11735</name>
</gene>
<name>A0ABW1TX41_9BURK</name>
<sequence length="51" mass="5278">MSKPADQTTHANPAAHEPDAVESIAFAAPVILPVVGGVLMFLLAFIAVFMA</sequence>
<evidence type="ECO:0000313" key="2">
    <source>
        <dbReference type="EMBL" id="MFC6281905.1"/>
    </source>
</evidence>
<dbReference type="RefSeq" id="WP_371438496.1">
    <property type="nucleotide sequence ID" value="NZ_JBHSRS010000018.1"/>
</dbReference>
<reference evidence="3" key="1">
    <citation type="journal article" date="2019" name="Int. J. Syst. Evol. Microbiol.">
        <title>The Global Catalogue of Microorganisms (GCM) 10K type strain sequencing project: providing services to taxonomists for standard genome sequencing and annotation.</title>
        <authorList>
            <consortium name="The Broad Institute Genomics Platform"/>
            <consortium name="The Broad Institute Genome Sequencing Center for Infectious Disease"/>
            <person name="Wu L."/>
            <person name="Ma J."/>
        </authorList>
    </citation>
    <scope>NUCLEOTIDE SEQUENCE [LARGE SCALE GENOMIC DNA]</scope>
    <source>
        <strain evidence="3">CCUG 39402</strain>
    </source>
</reference>
<evidence type="ECO:0000313" key="3">
    <source>
        <dbReference type="Proteomes" id="UP001596270"/>
    </source>
</evidence>
<keyword evidence="3" id="KW-1185">Reference proteome</keyword>
<keyword evidence="1" id="KW-0472">Membrane</keyword>
<accession>A0ABW1TX41</accession>
<feature type="transmembrane region" description="Helical" evidence="1">
    <location>
        <begin position="24"/>
        <end position="49"/>
    </location>
</feature>
<proteinExistence type="predicted"/>
<keyword evidence="1" id="KW-1133">Transmembrane helix</keyword>
<organism evidence="2 3">
    <name type="scientific">Polaromonas aquatica</name>
    <dbReference type="NCBI Taxonomy" id="332657"/>
    <lineage>
        <taxon>Bacteria</taxon>
        <taxon>Pseudomonadati</taxon>
        <taxon>Pseudomonadota</taxon>
        <taxon>Betaproteobacteria</taxon>
        <taxon>Burkholderiales</taxon>
        <taxon>Comamonadaceae</taxon>
        <taxon>Polaromonas</taxon>
    </lineage>
</organism>
<dbReference type="EMBL" id="JBHSRS010000018">
    <property type="protein sequence ID" value="MFC6281905.1"/>
    <property type="molecule type" value="Genomic_DNA"/>
</dbReference>
<keyword evidence="1" id="KW-0812">Transmembrane</keyword>